<dbReference type="Gene3D" id="3.90.1200.10">
    <property type="match status" value="1"/>
</dbReference>
<keyword evidence="3" id="KW-1185">Reference proteome</keyword>
<dbReference type="Pfam" id="PF01636">
    <property type="entry name" value="APH"/>
    <property type="match status" value="1"/>
</dbReference>
<sequence length="286" mass="30341">MSAEPKLLGQGMEGAVYEIDESWVRKVWFAGSVPALRRTAAFYEALAAKALSFAVPHIAEISVVGGQVVTVERRLPGSTLPADAPLDVVVGILAELAAVGELAPARELAVLGGETPLHHPGEAFPVALARVAADRLEQFRPVLNDAVGNLEAKAAALLERLPEVDTGRRSVVHGDLFPANVLVGAAGRPSAVLDWGFLTTEGDPAFDAAVTAAIFDMYGPEALATERRLLARMSERFGYAPRTLLVYRAAYSLITANAYSADGKDGHFAWCVTALNRDDVTRALLG</sequence>
<dbReference type="Proteomes" id="UP000636960">
    <property type="component" value="Unassembled WGS sequence"/>
</dbReference>
<dbReference type="InterPro" id="IPR002575">
    <property type="entry name" value="Aminoglycoside_PTrfase"/>
</dbReference>
<dbReference type="SUPFAM" id="SSF56112">
    <property type="entry name" value="Protein kinase-like (PK-like)"/>
    <property type="match status" value="1"/>
</dbReference>
<evidence type="ECO:0000313" key="2">
    <source>
        <dbReference type="EMBL" id="GIE99710.1"/>
    </source>
</evidence>
<dbReference type="AlphaFoldDB" id="A0A919N0J7"/>
<organism evidence="2 3">
    <name type="scientific">Paractinoplanes rishiriensis</name>
    <dbReference type="NCBI Taxonomy" id="1050105"/>
    <lineage>
        <taxon>Bacteria</taxon>
        <taxon>Bacillati</taxon>
        <taxon>Actinomycetota</taxon>
        <taxon>Actinomycetes</taxon>
        <taxon>Micromonosporales</taxon>
        <taxon>Micromonosporaceae</taxon>
        <taxon>Paractinoplanes</taxon>
    </lineage>
</organism>
<dbReference type="InterPro" id="IPR011009">
    <property type="entry name" value="Kinase-like_dom_sf"/>
</dbReference>
<protein>
    <recommendedName>
        <fullName evidence="1">Aminoglycoside phosphotransferase domain-containing protein</fullName>
    </recommendedName>
</protein>
<evidence type="ECO:0000313" key="3">
    <source>
        <dbReference type="Proteomes" id="UP000636960"/>
    </source>
</evidence>
<accession>A0A919N0J7</accession>
<name>A0A919N0J7_9ACTN</name>
<proteinExistence type="predicted"/>
<comment type="caution">
    <text evidence="2">The sequence shown here is derived from an EMBL/GenBank/DDBJ whole genome shotgun (WGS) entry which is preliminary data.</text>
</comment>
<dbReference type="RefSeq" id="WP_203786688.1">
    <property type="nucleotide sequence ID" value="NZ_BOMV01000076.1"/>
</dbReference>
<gene>
    <name evidence="2" type="ORF">Ari01nite_71750</name>
</gene>
<dbReference type="EMBL" id="BOMV01000076">
    <property type="protein sequence ID" value="GIE99710.1"/>
    <property type="molecule type" value="Genomic_DNA"/>
</dbReference>
<reference evidence="2" key="1">
    <citation type="submission" date="2021-01" db="EMBL/GenBank/DDBJ databases">
        <title>Whole genome shotgun sequence of Actinoplanes rishiriensis NBRC 108556.</title>
        <authorList>
            <person name="Komaki H."/>
            <person name="Tamura T."/>
        </authorList>
    </citation>
    <scope>NUCLEOTIDE SEQUENCE</scope>
    <source>
        <strain evidence="2">NBRC 108556</strain>
    </source>
</reference>
<evidence type="ECO:0000259" key="1">
    <source>
        <dbReference type="Pfam" id="PF01636"/>
    </source>
</evidence>
<feature type="domain" description="Aminoglycoside phosphotransferase" evidence="1">
    <location>
        <begin position="7"/>
        <end position="238"/>
    </location>
</feature>